<organism evidence="1 2">
    <name type="scientific">Eremothecium sinecaudum</name>
    <dbReference type="NCBI Taxonomy" id="45286"/>
    <lineage>
        <taxon>Eukaryota</taxon>
        <taxon>Fungi</taxon>
        <taxon>Dikarya</taxon>
        <taxon>Ascomycota</taxon>
        <taxon>Saccharomycotina</taxon>
        <taxon>Saccharomycetes</taxon>
        <taxon>Saccharomycetales</taxon>
        <taxon>Saccharomycetaceae</taxon>
        <taxon>Eremothecium</taxon>
    </lineage>
</organism>
<dbReference type="OrthoDB" id="2329734at2759"/>
<dbReference type="Proteomes" id="UP000243052">
    <property type="component" value="Chromosome viii"/>
</dbReference>
<reference evidence="1 2" key="1">
    <citation type="submission" date="2016-01" db="EMBL/GenBank/DDBJ databases">
        <title>Genome sequence of the yeast Holleya sinecauda.</title>
        <authorList>
            <person name="Dietrich F.S."/>
        </authorList>
    </citation>
    <scope>NUCLEOTIDE SEQUENCE [LARGE SCALE GENOMIC DNA]</scope>
    <source>
        <strain evidence="1 2">ATCC 58844</strain>
    </source>
</reference>
<dbReference type="EMBL" id="CP014248">
    <property type="protein sequence ID" value="AMD22942.1"/>
    <property type="molecule type" value="Genomic_DNA"/>
</dbReference>
<evidence type="ECO:0000313" key="2">
    <source>
        <dbReference type="Proteomes" id="UP000243052"/>
    </source>
</evidence>
<protein>
    <submittedName>
        <fullName evidence="1">HHR173Cp</fullName>
    </submittedName>
</protein>
<dbReference type="PANTHER" id="PTHR10476">
    <property type="entry name" value="CHARGED MULTIVESICULAR BODY PROTEIN"/>
    <property type="match status" value="1"/>
</dbReference>
<dbReference type="AlphaFoldDB" id="A0A0X8HWR3"/>
<evidence type="ECO:0000313" key="1">
    <source>
        <dbReference type="EMBL" id="AMD22942.1"/>
    </source>
</evidence>
<dbReference type="GO" id="GO:0007034">
    <property type="term" value="P:vacuolar transport"/>
    <property type="evidence" value="ECO:0007669"/>
    <property type="project" value="InterPro"/>
</dbReference>
<sequence length="225" mass="26078">MNFIKTAIWGVDPKEQHKKLKAILRKNQREIDKSLHTLKALQSKTQNLVKKSAKANDITTVRIYAKELYQINSQYNRMYTSKAQLQSVGMKIEEAFQMNRLQDTMAQSTELMMEVNSLLSVPQLRNTMIELERELMKSGIISDMMDESMETLDNEIDDEEVNEQVNQIVAQYTNDKFNVIDNVPTTQLSRQPSEVSEEIVPEDKVADETENMLKEMRERLNALQS</sequence>
<dbReference type="Pfam" id="PF03357">
    <property type="entry name" value="Snf7"/>
    <property type="match status" value="1"/>
</dbReference>
<proteinExistence type="predicted"/>
<dbReference type="InterPro" id="IPR005024">
    <property type="entry name" value="Snf7_fam"/>
</dbReference>
<name>A0A0X8HWR3_9SACH</name>
<gene>
    <name evidence="1" type="ORF">AW171_hschr85013</name>
</gene>
<dbReference type="GeneID" id="28726319"/>
<dbReference type="STRING" id="45286.A0A0X8HWR3"/>
<dbReference type="RefSeq" id="XP_017989938.1">
    <property type="nucleotide sequence ID" value="XM_018134449.1"/>
</dbReference>
<keyword evidence="2" id="KW-1185">Reference proteome</keyword>
<accession>A0A0X8HWR3</accession>
<dbReference type="Gene3D" id="6.10.140.1230">
    <property type="match status" value="1"/>
</dbReference>